<sequence length="253" mass="28668">IGTALQDLGLSLLSTTEGGDNVCYSIEHGDEDAKDEEDDDIPPEEQIYYVDTQGYTGTGAYYRFAVNQPGGALLAQYLLSPKMAAIENWEEDDPPEVELPKLSRASDIMWMLYSRDNPDPKKLKYYFVTTVLNDQTVPLIARMLRQAEYAVVPYWPGVTVSLDDEEGKVFLGSPMGATIAFLLAQYKAELGIKHITEVTIFRDNTPPDWMPDVNMLFKIEDVPEKTDTDDSHQALQTRGRRKNTIRVHRIWSR</sequence>
<feature type="non-terminal residue" evidence="1">
    <location>
        <position position="1"/>
    </location>
</feature>
<dbReference type="Proteomes" id="UP000799771">
    <property type="component" value="Unassembled WGS sequence"/>
</dbReference>
<protein>
    <submittedName>
        <fullName evidence="1">Uncharacterized protein</fullName>
    </submittedName>
</protein>
<dbReference type="OrthoDB" id="5337308at2759"/>
<evidence type="ECO:0000313" key="2">
    <source>
        <dbReference type="Proteomes" id="UP000799771"/>
    </source>
</evidence>
<dbReference type="GeneID" id="54404672"/>
<evidence type="ECO:0000313" key="1">
    <source>
        <dbReference type="EMBL" id="KAF2125733.1"/>
    </source>
</evidence>
<dbReference type="RefSeq" id="XP_033520125.1">
    <property type="nucleotide sequence ID" value="XM_033664240.1"/>
</dbReference>
<gene>
    <name evidence="1" type="ORF">P153DRAFT_298865</name>
</gene>
<reference evidence="1" key="1">
    <citation type="journal article" date="2020" name="Stud. Mycol.">
        <title>101 Dothideomycetes genomes: a test case for predicting lifestyles and emergence of pathogens.</title>
        <authorList>
            <person name="Haridas S."/>
            <person name="Albert R."/>
            <person name="Binder M."/>
            <person name="Bloem J."/>
            <person name="Labutti K."/>
            <person name="Salamov A."/>
            <person name="Andreopoulos B."/>
            <person name="Baker S."/>
            <person name="Barry K."/>
            <person name="Bills G."/>
            <person name="Bluhm B."/>
            <person name="Cannon C."/>
            <person name="Castanera R."/>
            <person name="Culley D."/>
            <person name="Daum C."/>
            <person name="Ezra D."/>
            <person name="Gonzalez J."/>
            <person name="Henrissat B."/>
            <person name="Kuo A."/>
            <person name="Liang C."/>
            <person name="Lipzen A."/>
            <person name="Lutzoni F."/>
            <person name="Magnuson J."/>
            <person name="Mondo S."/>
            <person name="Nolan M."/>
            <person name="Ohm R."/>
            <person name="Pangilinan J."/>
            <person name="Park H.-J."/>
            <person name="Ramirez L."/>
            <person name="Alfaro M."/>
            <person name="Sun H."/>
            <person name="Tritt A."/>
            <person name="Yoshinaga Y."/>
            <person name="Zwiers L.-H."/>
            <person name="Turgeon B."/>
            <person name="Goodwin S."/>
            <person name="Spatafora J."/>
            <person name="Crous P."/>
            <person name="Grigoriev I."/>
        </authorList>
    </citation>
    <scope>NUCLEOTIDE SEQUENCE</scope>
    <source>
        <strain evidence="1">CBS 119687</strain>
    </source>
</reference>
<name>A0A6A6A3K2_9PLEO</name>
<organism evidence="1 2">
    <name type="scientific">Dothidotthia symphoricarpi CBS 119687</name>
    <dbReference type="NCBI Taxonomy" id="1392245"/>
    <lineage>
        <taxon>Eukaryota</taxon>
        <taxon>Fungi</taxon>
        <taxon>Dikarya</taxon>
        <taxon>Ascomycota</taxon>
        <taxon>Pezizomycotina</taxon>
        <taxon>Dothideomycetes</taxon>
        <taxon>Pleosporomycetidae</taxon>
        <taxon>Pleosporales</taxon>
        <taxon>Dothidotthiaceae</taxon>
        <taxon>Dothidotthia</taxon>
    </lineage>
</organism>
<keyword evidence="2" id="KW-1185">Reference proteome</keyword>
<proteinExistence type="predicted"/>
<dbReference type="EMBL" id="ML977515">
    <property type="protein sequence ID" value="KAF2125733.1"/>
    <property type="molecule type" value="Genomic_DNA"/>
</dbReference>
<dbReference type="AlphaFoldDB" id="A0A6A6A3K2"/>
<accession>A0A6A6A3K2</accession>